<comment type="caution">
    <text evidence="14">The sequence shown here is derived from an EMBL/GenBank/DDBJ whole genome shotgun (WGS) entry which is preliminary data.</text>
</comment>
<keyword evidence="9" id="KW-0269">Exonuclease</keyword>
<dbReference type="InterPro" id="IPR041062">
    <property type="entry name" value="Csm1_B"/>
</dbReference>
<dbReference type="EMBL" id="NPND01000049">
    <property type="protein sequence ID" value="PIM88587.1"/>
    <property type="molecule type" value="Genomic_DNA"/>
</dbReference>
<keyword evidence="7" id="KW-0255">Endonuclease</keyword>
<dbReference type="Pfam" id="PF18211">
    <property type="entry name" value="Csm1_B"/>
    <property type="match status" value="1"/>
</dbReference>
<dbReference type="Gene3D" id="1.10.3210.10">
    <property type="entry name" value="Hypothetical protein af1432"/>
    <property type="match status" value="1"/>
</dbReference>
<dbReference type="InterPro" id="IPR043128">
    <property type="entry name" value="Rev_trsase/Diguanyl_cyclase"/>
</dbReference>
<evidence type="ECO:0000256" key="10">
    <source>
        <dbReference type="ARBA" id="ARBA00022840"/>
    </source>
</evidence>
<evidence type="ECO:0000256" key="12">
    <source>
        <dbReference type="ARBA" id="ARBA00032922"/>
    </source>
</evidence>
<evidence type="ECO:0000313" key="14">
    <source>
        <dbReference type="EMBL" id="PIM88587.1"/>
    </source>
</evidence>
<dbReference type="Pfam" id="PF22335">
    <property type="entry name" value="Cas10-Cmr2_palm2"/>
    <property type="match status" value="1"/>
</dbReference>
<evidence type="ECO:0000256" key="11">
    <source>
        <dbReference type="ARBA" id="ARBA00023118"/>
    </source>
</evidence>
<organism evidence="14 15">
    <name type="scientific">Fusobacterium animalis</name>
    <dbReference type="NCBI Taxonomy" id="76859"/>
    <lineage>
        <taxon>Bacteria</taxon>
        <taxon>Fusobacteriati</taxon>
        <taxon>Fusobacteriota</taxon>
        <taxon>Fusobacteriia</taxon>
        <taxon>Fusobacteriales</taxon>
        <taxon>Fusobacteriaceae</taxon>
        <taxon>Fusobacterium</taxon>
    </lineage>
</organism>
<dbReference type="GO" id="GO:0004527">
    <property type="term" value="F:exonuclease activity"/>
    <property type="evidence" value="ECO:0007669"/>
    <property type="project" value="UniProtKB-KW"/>
</dbReference>
<dbReference type="InterPro" id="IPR013408">
    <property type="entry name" value="Cas10/Csm1"/>
</dbReference>
<keyword evidence="6" id="KW-0547">Nucleotide-binding</keyword>
<dbReference type="InterPro" id="IPR048693">
    <property type="entry name" value="Cmr2-like_C"/>
</dbReference>
<evidence type="ECO:0000256" key="4">
    <source>
        <dbReference type="ARBA" id="ARBA00022679"/>
    </source>
</evidence>
<dbReference type="InterPro" id="IPR052117">
    <property type="entry name" value="Cas10/Csm1_subtype-III-A"/>
</dbReference>
<name>A0A2G9F5Y5_9FUSO</name>
<sequence length="847" mass="97832">MDEKLVCLQLGALLHDIGKIVRRAGLDSKEHSKAGSNYLKNNNLLADRYKEIYDMIDYHHAKYLSSADLKEDSLAYIVYEADNIASGIDRVKYENEKIRGNEMDSLNSIFNVIRVEKNNLKKTFKLFDFDKNGFNMPTSNSIKLTNSDYKKIIDHIKDNLNSFKENVNPEKLAIVLEACCSYFPSSSYVDTPDISYYDHVKLTAAISACFYLYDKENNIQNFKEEYFSNLDRNKKKFLLVSGEFSGIQNFIYTISSKMAMKSLRGRSFYLELFAEHIIDEILSTLELSRINLLYSGGSHFYLLLPNTEKTKEVLDIYKEKINNFILERMGTTIYFEMVYTETSAEELGNGLTKEIKTENKVGELFRKTSSKVSKAKLSRYSLEQLKELFNEDSSINKIHSYTKECTICKKAEDESILKKNALDFGNEGEGIELCNSCQGYIELGKRVSSLYHSNNDKFIIEKECEKLEKGVIFPKYSEGYVSILIDDKNYILKNMDKIHRYYAINSNYTGDKLCKNIWVGNYNITVKDENGKGNLIEFKELVKKSKGIERLAVFRADVDNLGKLFQSGFENKDSKEPYKNVTLSKSVVLSRYLSDFFKRKINLILEKKDAAKDNNELFRKYCDVICENNSNPRDIVIVYSGGDDVFAIGTWNDIIEFSIDLRTAFKEFTNDKITLSAGIGFFSENYPIHQMAEKTGNLESLAKANKDNSGKIIKNSVALFGEIDEKLNHIYTWDIFIDKVLGEKYKFIKSIVILDEENKAKEPDKIFIGKSKWYKIMDLIINRLTKNDNKLDIARFAYILGRINFTNDNKNNFNEFKKNLLLWLKDKEEAKQLLTAINILIYQERGE</sequence>
<dbReference type="Proteomes" id="UP000230719">
    <property type="component" value="Unassembled WGS sequence"/>
</dbReference>
<dbReference type="GO" id="GO:0051607">
    <property type="term" value="P:defense response to virus"/>
    <property type="evidence" value="ECO:0007669"/>
    <property type="project" value="UniProtKB-KW"/>
</dbReference>
<keyword evidence="10" id="KW-0067">ATP-binding</keyword>
<keyword evidence="5" id="KW-0540">Nuclease</keyword>
<dbReference type="Pfam" id="PF20824">
    <property type="entry name" value="Cmr2_hel_dom2"/>
    <property type="match status" value="1"/>
</dbReference>
<evidence type="ECO:0000259" key="13">
    <source>
        <dbReference type="PROSITE" id="PS50887"/>
    </source>
</evidence>
<evidence type="ECO:0000256" key="9">
    <source>
        <dbReference type="ARBA" id="ARBA00022839"/>
    </source>
</evidence>
<dbReference type="PROSITE" id="PS50887">
    <property type="entry name" value="GGDEF"/>
    <property type="match status" value="1"/>
</dbReference>
<keyword evidence="4" id="KW-0808">Transferase</keyword>
<dbReference type="GO" id="GO:0005524">
    <property type="term" value="F:ATP binding"/>
    <property type="evidence" value="ECO:0007669"/>
    <property type="project" value="UniProtKB-KW"/>
</dbReference>
<keyword evidence="8" id="KW-0378">Hydrolase</keyword>
<evidence type="ECO:0000256" key="3">
    <source>
        <dbReference type="ARBA" id="ARBA00014333"/>
    </source>
</evidence>
<keyword evidence="11" id="KW-0051">Antiviral defense</keyword>
<comment type="similarity">
    <text evidence="2">Belongs to the CRISPR-associated Cas10/Csm1 family.</text>
</comment>
<evidence type="ECO:0000256" key="8">
    <source>
        <dbReference type="ARBA" id="ARBA00022801"/>
    </source>
</evidence>
<dbReference type="InterPro" id="IPR000160">
    <property type="entry name" value="GGDEF_dom"/>
</dbReference>
<accession>A0A2G9F5Y5</accession>
<evidence type="ECO:0000256" key="7">
    <source>
        <dbReference type="ARBA" id="ARBA00022759"/>
    </source>
</evidence>
<evidence type="ECO:0000256" key="5">
    <source>
        <dbReference type="ARBA" id="ARBA00022722"/>
    </source>
</evidence>
<dbReference type="Pfam" id="PF01966">
    <property type="entry name" value="HD"/>
    <property type="match status" value="1"/>
</dbReference>
<dbReference type="Gene3D" id="3.30.70.270">
    <property type="match status" value="1"/>
</dbReference>
<dbReference type="SUPFAM" id="SSF109604">
    <property type="entry name" value="HD-domain/PDEase-like"/>
    <property type="match status" value="1"/>
</dbReference>
<evidence type="ECO:0000256" key="1">
    <source>
        <dbReference type="ARBA" id="ARBA00001968"/>
    </source>
</evidence>
<dbReference type="RefSeq" id="WP_158410800.1">
    <property type="nucleotide sequence ID" value="NZ_CP056023.1"/>
</dbReference>
<dbReference type="InterPro" id="IPR054767">
    <property type="entry name" value="Cas10-Cmr2_palm2"/>
</dbReference>
<dbReference type="PANTHER" id="PTHR36528">
    <property type="entry name" value="CRISPR SYSTEM SINGLE-STRAND-SPECIFIC DEOXYRIBONUCLEASE CAS10/CSM1 (SUBTYPE III-A)"/>
    <property type="match status" value="1"/>
</dbReference>
<evidence type="ECO:0000313" key="15">
    <source>
        <dbReference type="Proteomes" id="UP000230719"/>
    </source>
</evidence>
<dbReference type="CDD" id="cd09680">
    <property type="entry name" value="Cas10_III"/>
    <property type="match status" value="1"/>
</dbReference>
<evidence type="ECO:0000256" key="6">
    <source>
        <dbReference type="ARBA" id="ARBA00022741"/>
    </source>
</evidence>
<dbReference type="InterPro" id="IPR006674">
    <property type="entry name" value="HD_domain"/>
</dbReference>
<gene>
    <name evidence="14" type="primary">cas10</name>
    <name evidence="14" type="ORF">CI114_10770</name>
</gene>
<reference evidence="14 15" key="1">
    <citation type="submission" date="2017-08" db="EMBL/GenBank/DDBJ databases">
        <title>Analysis of Fusobacterium persistence and antibiotic response in human colorectal.</title>
        <authorList>
            <person name="Bullman S."/>
        </authorList>
    </citation>
    <scope>NUCLEOTIDE SEQUENCE [LARGE SCALE GENOMIC DNA]</scope>
    <source>
        <strain evidence="14 15">P2_CP</strain>
    </source>
</reference>
<evidence type="ECO:0000256" key="2">
    <source>
        <dbReference type="ARBA" id="ARBA00005700"/>
    </source>
</evidence>
<dbReference type="NCBIfam" id="TIGR02578">
    <property type="entry name" value="cas_TM1811_Csm1"/>
    <property type="match status" value="1"/>
</dbReference>
<comment type="cofactor">
    <cofactor evidence="1">
        <name>a divalent metal cation</name>
        <dbReference type="ChEBI" id="CHEBI:60240"/>
    </cofactor>
</comment>
<protein>
    <recommendedName>
        <fullName evidence="3">CRISPR system single-strand-specific deoxyribonuclease Cas10/Csm1 (subtype III-A)</fullName>
    </recommendedName>
    <alternativeName>
        <fullName evidence="12">Cyclic oligoadenylate synthase</fullName>
    </alternativeName>
</protein>
<dbReference type="GO" id="GO:0016740">
    <property type="term" value="F:transferase activity"/>
    <property type="evidence" value="ECO:0007669"/>
    <property type="project" value="UniProtKB-KW"/>
</dbReference>
<feature type="domain" description="GGDEF" evidence="13">
    <location>
        <begin position="549"/>
        <end position="715"/>
    </location>
</feature>
<dbReference type="PANTHER" id="PTHR36528:SF1">
    <property type="entry name" value="CRISPR SYSTEM SINGLE-STRAND-SPECIFIC DEOXYRIBONUCLEASE CAS10_CSM1 (SUBTYPE III-A)"/>
    <property type="match status" value="1"/>
</dbReference>
<dbReference type="GO" id="GO:0004519">
    <property type="term" value="F:endonuclease activity"/>
    <property type="evidence" value="ECO:0007669"/>
    <property type="project" value="UniProtKB-KW"/>
</dbReference>
<dbReference type="AlphaFoldDB" id="A0A2G9F5Y5"/>
<proteinExistence type="inferred from homology"/>